<keyword evidence="1" id="KW-1133">Transmembrane helix</keyword>
<dbReference type="AlphaFoldDB" id="A0A2P5BDX4"/>
<keyword evidence="3" id="KW-1185">Reference proteome</keyword>
<feature type="non-terminal residue" evidence="2">
    <location>
        <position position="60"/>
    </location>
</feature>
<reference evidence="3" key="1">
    <citation type="submission" date="2016-06" db="EMBL/GenBank/DDBJ databases">
        <title>Parallel loss of symbiosis genes in relatives of nitrogen-fixing non-legume Parasponia.</title>
        <authorList>
            <person name="Van Velzen R."/>
            <person name="Holmer R."/>
            <person name="Bu F."/>
            <person name="Rutten L."/>
            <person name="Van Zeijl A."/>
            <person name="Liu W."/>
            <person name="Santuari L."/>
            <person name="Cao Q."/>
            <person name="Sharma T."/>
            <person name="Shen D."/>
            <person name="Roswanjaya Y."/>
            <person name="Wardhani T."/>
            <person name="Kalhor M.S."/>
            <person name="Jansen J."/>
            <person name="Van den Hoogen J."/>
            <person name="Gungor B."/>
            <person name="Hartog M."/>
            <person name="Hontelez J."/>
            <person name="Verver J."/>
            <person name="Yang W.-C."/>
            <person name="Schijlen E."/>
            <person name="Repin R."/>
            <person name="Schilthuizen M."/>
            <person name="Schranz E."/>
            <person name="Heidstra R."/>
            <person name="Miyata K."/>
            <person name="Fedorova E."/>
            <person name="Kohlen W."/>
            <person name="Bisseling T."/>
            <person name="Smit S."/>
            <person name="Geurts R."/>
        </authorList>
    </citation>
    <scope>NUCLEOTIDE SEQUENCE [LARGE SCALE GENOMIC DNA]</scope>
    <source>
        <strain evidence="3">cv. RG33-2</strain>
    </source>
</reference>
<evidence type="ECO:0000313" key="2">
    <source>
        <dbReference type="EMBL" id="PON46973.1"/>
    </source>
</evidence>
<dbReference type="EMBL" id="JXTC01000543">
    <property type="protein sequence ID" value="PON46973.1"/>
    <property type="molecule type" value="Genomic_DNA"/>
</dbReference>
<sequence>MVRRNSSVILDGKSSSWKPTTGRARVVYFYAVIDPSTALLPLYYHLFPYLLGPRARNLLG</sequence>
<keyword evidence="1" id="KW-0472">Membrane</keyword>
<evidence type="ECO:0000313" key="3">
    <source>
        <dbReference type="Proteomes" id="UP000237000"/>
    </source>
</evidence>
<accession>A0A2P5BDX4</accession>
<proteinExistence type="predicted"/>
<evidence type="ECO:0000256" key="1">
    <source>
        <dbReference type="SAM" id="Phobius"/>
    </source>
</evidence>
<organism evidence="2 3">
    <name type="scientific">Trema orientale</name>
    <name type="common">Charcoal tree</name>
    <name type="synonym">Celtis orientalis</name>
    <dbReference type="NCBI Taxonomy" id="63057"/>
    <lineage>
        <taxon>Eukaryota</taxon>
        <taxon>Viridiplantae</taxon>
        <taxon>Streptophyta</taxon>
        <taxon>Embryophyta</taxon>
        <taxon>Tracheophyta</taxon>
        <taxon>Spermatophyta</taxon>
        <taxon>Magnoliopsida</taxon>
        <taxon>eudicotyledons</taxon>
        <taxon>Gunneridae</taxon>
        <taxon>Pentapetalae</taxon>
        <taxon>rosids</taxon>
        <taxon>fabids</taxon>
        <taxon>Rosales</taxon>
        <taxon>Cannabaceae</taxon>
        <taxon>Trema</taxon>
    </lineage>
</organism>
<dbReference type="Proteomes" id="UP000237000">
    <property type="component" value="Unassembled WGS sequence"/>
</dbReference>
<dbReference type="InParanoid" id="A0A2P5BDX4"/>
<name>A0A2P5BDX4_TREOI</name>
<gene>
    <name evidence="2" type="ORF">TorRG33x02_324420</name>
</gene>
<protein>
    <submittedName>
        <fullName evidence="2">Uncharacterized protein</fullName>
    </submittedName>
</protein>
<keyword evidence="1" id="KW-0812">Transmembrane</keyword>
<comment type="caution">
    <text evidence="2">The sequence shown here is derived from an EMBL/GenBank/DDBJ whole genome shotgun (WGS) entry which is preliminary data.</text>
</comment>
<feature type="transmembrane region" description="Helical" evidence="1">
    <location>
        <begin position="26"/>
        <end position="44"/>
    </location>
</feature>